<evidence type="ECO:0000313" key="4">
    <source>
        <dbReference type="Proteomes" id="UP000243975"/>
    </source>
</evidence>
<dbReference type="GO" id="GO:0006952">
    <property type="term" value="P:defense response"/>
    <property type="evidence" value="ECO:0007669"/>
    <property type="project" value="UniProtKB-KW"/>
</dbReference>
<name>A0A124SFR3_CYNCS</name>
<dbReference type="PRINTS" id="PR00364">
    <property type="entry name" value="DISEASERSIST"/>
</dbReference>
<gene>
    <name evidence="3" type="ORF">Ccrd_017622</name>
</gene>
<dbReference type="PANTHER" id="PTHR36766">
    <property type="entry name" value="PLANT BROAD-SPECTRUM MILDEW RESISTANCE PROTEIN RPW8"/>
    <property type="match status" value="1"/>
</dbReference>
<evidence type="ECO:0000259" key="2">
    <source>
        <dbReference type="Pfam" id="PF00931"/>
    </source>
</evidence>
<evidence type="ECO:0000313" key="3">
    <source>
        <dbReference type="EMBL" id="KVI04067.1"/>
    </source>
</evidence>
<dbReference type="InterPro" id="IPR027417">
    <property type="entry name" value="P-loop_NTPase"/>
</dbReference>
<dbReference type="InterPro" id="IPR002182">
    <property type="entry name" value="NB-ARC"/>
</dbReference>
<proteinExistence type="predicted"/>
<dbReference type="GO" id="GO:0043531">
    <property type="term" value="F:ADP binding"/>
    <property type="evidence" value="ECO:0007669"/>
    <property type="project" value="InterPro"/>
</dbReference>
<dbReference type="SUPFAM" id="SSF52540">
    <property type="entry name" value="P-loop containing nucleoside triphosphate hydrolases"/>
    <property type="match status" value="1"/>
</dbReference>
<feature type="domain" description="NB-ARC" evidence="2">
    <location>
        <begin position="151"/>
        <end position="275"/>
    </location>
</feature>
<evidence type="ECO:0000256" key="1">
    <source>
        <dbReference type="ARBA" id="ARBA00022821"/>
    </source>
</evidence>
<protein>
    <submittedName>
        <fullName evidence="3">Disease resistance protein</fullName>
    </submittedName>
</protein>
<keyword evidence="4" id="KW-1185">Reference proteome</keyword>
<dbReference type="STRING" id="59895.A0A124SFR3"/>
<dbReference type="EMBL" id="LEKV01002312">
    <property type="protein sequence ID" value="KVI04067.1"/>
    <property type="molecule type" value="Genomic_DNA"/>
</dbReference>
<organism evidence="3 4">
    <name type="scientific">Cynara cardunculus var. scolymus</name>
    <name type="common">Globe artichoke</name>
    <name type="synonym">Cynara scolymus</name>
    <dbReference type="NCBI Taxonomy" id="59895"/>
    <lineage>
        <taxon>Eukaryota</taxon>
        <taxon>Viridiplantae</taxon>
        <taxon>Streptophyta</taxon>
        <taxon>Embryophyta</taxon>
        <taxon>Tracheophyta</taxon>
        <taxon>Spermatophyta</taxon>
        <taxon>Magnoliopsida</taxon>
        <taxon>eudicotyledons</taxon>
        <taxon>Gunneridae</taxon>
        <taxon>Pentapetalae</taxon>
        <taxon>asterids</taxon>
        <taxon>campanulids</taxon>
        <taxon>Asterales</taxon>
        <taxon>Asteraceae</taxon>
        <taxon>Carduoideae</taxon>
        <taxon>Cardueae</taxon>
        <taxon>Carduinae</taxon>
        <taxon>Cynara</taxon>
    </lineage>
</organism>
<dbReference type="Gramene" id="KVI04067">
    <property type="protein sequence ID" value="KVI04067"/>
    <property type="gene ID" value="Ccrd_017622"/>
</dbReference>
<keyword evidence="1" id="KW-0611">Plant defense</keyword>
<dbReference type="Pfam" id="PF00931">
    <property type="entry name" value="NB-ARC"/>
    <property type="match status" value="1"/>
</dbReference>
<accession>A0A124SFR3</accession>
<reference evidence="3 4" key="1">
    <citation type="journal article" date="2016" name="Sci. Rep.">
        <title>The genome sequence of the outbreeding globe artichoke constructed de novo incorporating a phase-aware low-pass sequencing strategy of F1 progeny.</title>
        <authorList>
            <person name="Scaglione D."/>
            <person name="Reyes-Chin-Wo S."/>
            <person name="Acquadro A."/>
            <person name="Froenicke L."/>
            <person name="Portis E."/>
            <person name="Beitel C."/>
            <person name="Tirone M."/>
            <person name="Mauro R."/>
            <person name="Lo Monaco A."/>
            <person name="Mauromicale G."/>
            <person name="Faccioli P."/>
            <person name="Cattivelli L."/>
            <person name="Rieseberg L."/>
            <person name="Michelmore R."/>
            <person name="Lanteri S."/>
        </authorList>
    </citation>
    <scope>NUCLEOTIDE SEQUENCE [LARGE SCALE GENOMIC DNA]</scope>
    <source>
        <strain evidence="3">2C</strain>
    </source>
</reference>
<dbReference type="AlphaFoldDB" id="A0A124SFR3"/>
<comment type="caution">
    <text evidence="3">The sequence shown here is derived from an EMBL/GenBank/DDBJ whole genome shotgun (WGS) entry which is preliminary data.</text>
</comment>
<dbReference type="Proteomes" id="UP000243975">
    <property type="component" value="Unassembled WGS sequence"/>
</dbReference>
<dbReference type="Gene3D" id="3.40.50.300">
    <property type="entry name" value="P-loop containing nucleotide triphosphate hydrolases"/>
    <property type="match status" value="1"/>
</dbReference>
<sequence length="398" mass="45004">MAYADEMPQFQLMIKTIYIDKDQNLLEKGLNSNFFVKSLAPSSKPFQISINTITYMSSNKLEISRKRFKEAAEEAQVIIDLFLSALHFRNRRLSPDSDVFKTSLALENVTRSIDLKTQSAAAAAGTSCTRKHLVTKKPLEEKIVGLDRDSELIRDRLAEDTKQLRIVSIVGMGGIGKTTMAIKLFNDCFVVYHFRDFLIQILTSIGVQEGLEETRDYQLRGKFHKHLTGKRYLIVIDDICSIEAWDDLKMFFPHDNTGSRIQLTSRLNEVALHAKPHGETKLGVIARPERMPGNTSFKLPPFTSSLERVLSLSRRLPGRLQDECKKVDMVIGGAEGFIEEAGNQSLEDVAKAYLMDTIDRNLVVVAERKFNGDVKACKNPRSCEGTMPRKSERRKILS</sequence>
<dbReference type="PANTHER" id="PTHR36766:SF30">
    <property type="entry name" value="TIR-NBS TYPE DISEASE RESISTANCE PROTEIN-RELATED"/>
    <property type="match status" value="1"/>
</dbReference>